<evidence type="ECO:0000259" key="2">
    <source>
        <dbReference type="Pfam" id="PF00168"/>
    </source>
</evidence>
<dbReference type="AlphaFoldDB" id="A0AAW0MGI6"/>
<dbReference type="Proteomes" id="UP001460270">
    <property type="component" value="Unassembled WGS sequence"/>
</dbReference>
<dbReference type="Pfam" id="PF00168">
    <property type="entry name" value="C2"/>
    <property type="match status" value="1"/>
</dbReference>
<protein>
    <recommendedName>
        <fullName evidence="2">C2 domain-containing protein</fullName>
    </recommendedName>
</protein>
<organism evidence="3 4">
    <name type="scientific">Mugilogobius chulae</name>
    <name type="common">yellowstripe goby</name>
    <dbReference type="NCBI Taxonomy" id="88201"/>
    <lineage>
        <taxon>Eukaryota</taxon>
        <taxon>Metazoa</taxon>
        <taxon>Chordata</taxon>
        <taxon>Craniata</taxon>
        <taxon>Vertebrata</taxon>
        <taxon>Euteleostomi</taxon>
        <taxon>Actinopterygii</taxon>
        <taxon>Neopterygii</taxon>
        <taxon>Teleostei</taxon>
        <taxon>Neoteleostei</taxon>
        <taxon>Acanthomorphata</taxon>
        <taxon>Gobiaria</taxon>
        <taxon>Gobiiformes</taxon>
        <taxon>Gobioidei</taxon>
        <taxon>Gobiidae</taxon>
        <taxon>Gobionellinae</taxon>
        <taxon>Mugilogobius</taxon>
    </lineage>
</organism>
<name>A0AAW0MGI6_9GOBI</name>
<feature type="domain" description="C2" evidence="2">
    <location>
        <begin position="102"/>
        <end position="171"/>
    </location>
</feature>
<evidence type="ECO:0000313" key="3">
    <source>
        <dbReference type="EMBL" id="KAK7878910.1"/>
    </source>
</evidence>
<reference evidence="4" key="1">
    <citation type="submission" date="2024-04" db="EMBL/GenBank/DDBJ databases">
        <title>Salinicola lusitanus LLJ914,a marine bacterium isolated from the Okinawa Trough.</title>
        <authorList>
            <person name="Li J."/>
        </authorList>
    </citation>
    <scope>NUCLEOTIDE SEQUENCE [LARGE SCALE GENOMIC DNA]</scope>
</reference>
<comment type="caution">
    <text evidence="3">The sequence shown here is derived from an EMBL/GenBank/DDBJ whole genome shotgun (WGS) entry which is preliminary data.</text>
</comment>
<keyword evidence="4" id="KW-1185">Reference proteome</keyword>
<dbReference type="InterPro" id="IPR035892">
    <property type="entry name" value="C2_domain_sf"/>
</dbReference>
<evidence type="ECO:0000313" key="4">
    <source>
        <dbReference type="Proteomes" id="UP001460270"/>
    </source>
</evidence>
<dbReference type="InterPro" id="IPR000008">
    <property type="entry name" value="C2_dom"/>
</dbReference>
<proteinExistence type="predicted"/>
<dbReference type="Gene3D" id="2.60.40.150">
    <property type="entry name" value="C2 domain"/>
    <property type="match status" value="1"/>
</dbReference>
<gene>
    <name evidence="3" type="ORF">WMY93_030844</name>
</gene>
<feature type="compositionally biased region" description="Basic and acidic residues" evidence="1">
    <location>
        <begin position="17"/>
        <end position="38"/>
    </location>
</feature>
<dbReference type="CDD" id="cd00030">
    <property type="entry name" value="C2"/>
    <property type="match status" value="1"/>
</dbReference>
<dbReference type="SUPFAM" id="SSF49562">
    <property type="entry name" value="C2 domain (Calcium/lipid-binding domain, CaLB)"/>
    <property type="match status" value="1"/>
</dbReference>
<feature type="compositionally biased region" description="Basic and acidic residues" evidence="1">
    <location>
        <begin position="1"/>
        <end position="10"/>
    </location>
</feature>
<evidence type="ECO:0000256" key="1">
    <source>
        <dbReference type="SAM" id="MobiDB-lite"/>
    </source>
</evidence>
<sequence>MNPRAPDGECRAGLVFHGRDENHTDPLESEQRKQPEDQKKCRKALHAVLSDRSTAGTMKLLVLFLLLQGVALSAAWRKNCAGNPKTKIYVLAATIYDFRYYDYSGKPEAFVKVWYDGKYLGKTKYVTSYKPKWGKGFALKNFDPSKTVVLKLMDENGPFYSDWVIGKCKIENWKWNMIDCDMWNALLQYQIRCH</sequence>
<accession>A0AAW0MGI6</accession>
<feature type="region of interest" description="Disordered" evidence="1">
    <location>
        <begin position="1"/>
        <end position="38"/>
    </location>
</feature>
<dbReference type="EMBL" id="JBBPFD010000432">
    <property type="protein sequence ID" value="KAK7878910.1"/>
    <property type="molecule type" value="Genomic_DNA"/>
</dbReference>